<dbReference type="Pfam" id="PF06055">
    <property type="entry name" value="ExoD"/>
    <property type="match status" value="1"/>
</dbReference>
<dbReference type="EMBL" id="PNRF01000034">
    <property type="protein sequence ID" value="PMR73615.1"/>
    <property type="molecule type" value="Genomic_DNA"/>
</dbReference>
<keyword evidence="1" id="KW-1133">Transmembrane helix</keyword>
<name>A0A2N7TZK7_9GAMM</name>
<evidence type="ECO:0000313" key="3">
    <source>
        <dbReference type="Proteomes" id="UP000235803"/>
    </source>
</evidence>
<keyword evidence="3" id="KW-1185">Reference proteome</keyword>
<feature type="transmembrane region" description="Helical" evidence="1">
    <location>
        <begin position="127"/>
        <end position="145"/>
    </location>
</feature>
<dbReference type="InterPro" id="IPR010331">
    <property type="entry name" value="ExoD"/>
</dbReference>
<dbReference type="RefSeq" id="WP_102654572.1">
    <property type="nucleotide sequence ID" value="NZ_PNRF01000034.1"/>
</dbReference>
<dbReference type="AlphaFoldDB" id="A0A2N7TZK7"/>
<dbReference type="OrthoDB" id="8635607at2"/>
<evidence type="ECO:0000313" key="2">
    <source>
        <dbReference type="EMBL" id="PMR73615.1"/>
    </source>
</evidence>
<proteinExistence type="predicted"/>
<keyword evidence="1" id="KW-0472">Membrane</keyword>
<dbReference type="PANTHER" id="PTHR41795">
    <property type="entry name" value="EXOPOLYSACCHARIDE SYNTHESIS PROTEIN"/>
    <property type="match status" value="1"/>
</dbReference>
<accession>A0A2N7TZK7</accession>
<feature type="transmembrane region" description="Helical" evidence="1">
    <location>
        <begin position="176"/>
        <end position="193"/>
    </location>
</feature>
<dbReference type="PANTHER" id="PTHR41795:SF1">
    <property type="entry name" value="EXOPOLYSACCHARIDE SYNTHESIS PROTEIN"/>
    <property type="match status" value="1"/>
</dbReference>
<dbReference type="PIRSF" id="PIRSF033239">
    <property type="entry name" value="ExoD"/>
    <property type="match status" value="1"/>
</dbReference>
<protein>
    <submittedName>
        <fullName evidence="2">Exopolysaccharide biosynthesis protein</fullName>
    </submittedName>
</protein>
<organism evidence="2 3">
    <name type="scientific">Billgrantia endophytica</name>
    <dbReference type="NCBI Taxonomy" id="2033802"/>
    <lineage>
        <taxon>Bacteria</taxon>
        <taxon>Pseudomonadati</taxon>
        <taxon>Pseudomonadota</taxon>
        <taxon>Gammaproteobacteria</taxon>
        <taxon>Oceanospirillales</taxon>
        <taxon>Halomonadaceae</taxon>
        <taxon>Billgrantia</taxon>
    </lineage>
</organism>
<gene>
    <name evidence="2" type="ORF">C1H69_17020</name>
</gene>
<evidence type="ECO:0000256" key="1">
    <source>
        <dbReference type="SAM" id="Phobius"/>
    </source>
</evidence>
<dbReference type="Proteomes" id="UP000235803">
    <property type="component" value="Unassembled WGS sequence"/>
</dbReference>
<sequence length="197" mass="21879">MEESSEPHNLEEMIQAIEDIETPSSRIRFDEVLEVIGRRSFGPLLLLAGLITLMPVISGIPGVPVIMALLTFLVSIQLLLGRKTFWLPAWVRNRTLPSGKVHKGLSWMRTPARWVDRLLRHRFGFMTGRRGMQVTAVACVLITLSMPPMEFVPFSANIAGAALTLFGLAIMARDGLLTMLALLLTAVTLWVVFSNLL</sequence>
<comment type="caution">
    <text evidence="2">The sequence shown here is derived from an EMBL/GenBank/DDBJ whole genome shotgun (WGS) entry which is preliminary data.</text>
</comment>
<reference evidence="2 3" key="1">
    <citation type="submission" date="2018-01" db="EMBL/GenBank/DDBJ databases">
        <title>Halomonas endophytica sp. nov., isolated from storage liquid in the stems of Populus euphratica.</title>
        <authorList>
            <person name="Chen C."/>
        </authorList>
    </citation>
    <scope>NUCLEOTIDE SEQUENCE [LARGE SCALE GENOMIC DNA]</scope>
    <source>
        <strain evidence="2 3">MC28</strain>
    </source>
</reference>
<keyword evidence="1" id="KW-0812">Transmembrane</keyword>